<keyword evidence="2" id="KW-0456">Lyase</keyword>
<keyword evidence="6" id="KW-0413">Isomerase</keyword>
<dbReference type="InterPro" id="IPR014748">
    <property type="entry name" value="Enoyl-CoA_hydra_C"/>
</dbReference>
<evidence type="ECO:0000256" key="3">
    <source>
        <dbReference type="ARBA" id="ARBA00023709"/>
    </source>
</evidence>
<name>A0A4U2YN52_9ACTN</name>
<sequence length="267" mass="28873">MTEVLREIRDQVMYLTIHGPATMNSMTPESMSGLEAALDEAEASDDLRAVVITGTGDRAFSVGIDITFLGDCFGDPHVVFLPYLDRFHAVLRRFELLPVPVVAAVNGLARAGGFEIILACDLVVVADDTRVGDIHLEFGVPPGAGASQRAARKLGDQRAKALMLTSMWLDAETMVRWGLALEAVPRADLMAAAERIVDRVRGLSRPGIAVTKLAIGGAQDRTLSQGLAFEREMFERFLATEGADEGYAAFVEKRRPEWGSADVSALL</sequence>
<dbReference type="FunFam" id="1.10.12.10:FF:000001">
    <property type="entry name" value="Probable enoyl-CoA hydratase, mitochondrial"/>
    <property type="match status" value="1"/>
</dbReference>
<organism evidence="6 7">
    <name type="scientific">Nocardioides jishulii</name>
    <dbReference type="NCBI Taxonomy" id="2575440"/>
    <lineage>
        <taxon>Bacteria</taxon>
        <taxon>Bacillati</taxon>
        <taxon>Actinomycetota</taxon>
        <taxon>Actinomycetes</taxon>
        <taxon>Propionibacteriales</taxon>
        <taxon>Nocardioidaceae</taxon>
        <taxon>Nocardioides</taxon>
    </lineage>
</organism>
<dbReference type="SUPFAM" id="SSF52096">
    <property type="entry name" value="ClpP/crotonase"/>
    <property type="match status" value="1"/>
</dbReference>
<dbReference type="PROSITE" id="PS00166">
    <property type="entry name" value="ENOYL_COA_HYDRATASE"/>
    <property type="match status" value="1"/>
</dbReference>
<dbReference type="InterPro" id="IPR029045">
    <property type="entry name" value="ClpP/crotonase-like_dom_sf"/>
</dbReference>
<dbReference type="OrthoDB" id="4308938at2"/>
<accession>A0A4U2YN52</accession>
<dbReference type="GO" id="GO:0016853">
    <property type="term" value="F:isomerase activity"/>
    <property type="evidence" value="ECO:0007669"/>
    <property type="project" value="UniProtKB-KW"/>
</dbReference>
<reference evidence="6 7" key="1">
    <citation type="submission" date="2019-04" db="EMBL/GenBank/DDBJ databases">
        <authorList>
            <person name="Dong K."/>
        </authorList>
    </citation>
    <scope>NUCLEOTIDE SEQUENCE [LARGE SCALE GENOMIC DNA]</scope>
    <source>
        <strain evidence="7">dk3543</strain>
    </source>
</reference>
<dbReference type="Pfam" id="PF00378">
    <property type="entry name" value="ECH_1"/>
    <property type="match status" value="1"/>
</dbReference>
<dbReference type="PANTHER" id="PTHR11941">
    <property type="entry name" value="ENOYL-COA HYDRATASE-RELATED"/>
    <property type="match status" value="1"/>
</dbReference>
<evidence type="ECO:0000256" key="2">
    <source>
        <dbReference type="ARBA" id="ARBA00023239"/>
    </source>
</evidence>
<dbReference type="Gene3D" id="3.90.226.10">
    <property type="entry name" value="2-enoyl-CoA Hydratase, Chain A, domain 1"/>
    <property type="match status" value="1"/>
</dbReference>
<dbReference type="GO" id="GO:0006635">
    <property type="term" value="P:fatty acid beta-oxidation"/>
    <property type="evidence" value="ECO:0007669"/>
    <property type="project" value="TreeGrafter"/>
</dbReference>
<comment type="catalytic activity">
    <reaction evidence="3">
        <text>a (3S)-3-hydroxyacyl-CoA = a (2E)-enoyl-CoA + H2O</text>
        <dbReference type="Rhea" id="RHEA:16105"/>
        <dbReference type="ChEBI" id="CHEBI:15377"/>
        <dbReference type="ChEBI" id="CHEBI:57318"/>
        <dbReference type="ChEBI" id="CHEBI:58856"/>
        <dbReference type="EC" id="4.2.1.17"/>
    </reaction>
</comment>
<dbReference type="InterPro" id="IPR001753">
    <property type="entry name" value="Enoyl-CoA_hydra/iso"/>
</dbReference>
<keyword evidence="7" id="KW-1185">Reference proteome</keyword>
<dbReference type="Gene3D" id="1.10.12.10">
    <property type="entry name" value="Lyase 2-enoyl-coa Hydratase, Chain A, domain 2"/>
    <property type="match status" value="1"/>
</dbReference>
<comment type="catalytic activity">
    <reaction evidence="4">
        <text>a 4-saturated-(3S)-3-hydroxyacyl-CoA = a (3E)-enoyl-CoA + H2O</text>
        <dbReference type="Rhea" id="RHEA:20724"/>
        <dbReference type="ChEBI" id="CHEBI:15377"/>
        <dbReference type="ChEBI" id="CHEBI:58521"/>
        <dbReference type="ChEBI" id="CHEBI:137480"/>
        <dbReference type="EC" id="4.2.1.17"/>
    </reaction>
</comment>
<evidence type="ECO:0000313" key="7">
    <source>
        <dbReference type="Proteomes" id="UP000307808"/>
    </source>
</evidence>
<evidence type="ECO:0000256" key="4">
    <source>
        <dbReference type="ARBA" id="ARBA00023717"/>
    </source>
</evidence>
<dbReference type="Proteomes" id="UP000307808">
    <property type="component" value="Unassembled WGS sequence"/>
</dbReference>
<dbReference type="InterPro" id="IPR018376">
    <property type="entry name" value="Enoyl-CoA_hyd/isom_CS"/>
</dbReference>
<dbReference type="AlphaFoldDB" id="A0A4U2YN52"/>
<dbReference type="EMBL" id="SZPY01000002">
    <property type="protein sequence ID" value="TKI62726.1"/>
    <property type="molecule type" value="Genomic_DNA"/>
</dbReference>
<dbReference type="PANTHER" id="PTHR11941:SF54">
    <property type="entry name" value="ENOYL-COA HYDRATASE, MITOCHONDRIAL"/>
    <property type="match status" value="1"/>
</dbReference>
<comment type="similarity">
    <text evidence="1 5">Belongs to the enoyl-CoA hydratase/isomerase family.</text>
</comment>
<comment type="caution">
    <text evidence="6">The sequence shown here is derived from an EMBL/GenBank/DDBJ whole genome shotgun (WGS) entry which is preliminary data.</text>
</comment>
<dbReference type="RefSeq" id="WP_137065995.1">
    <property type="nucleotide sequence ID" value="NZ_CP040748.1"/>
</dbReference>
<dbReference type="GO" id="GO:0004300">
    <property type="term" value="F:enoyl-CoA hydratase activity"/>
    <property type="evidence" value="ECO:0007669"/>
    <property type="project" value="UniProtKB-EC"/>
</dbReference>
<proteinExistence type="inferred from homology"/>
<evidence type="ECO:0000256" key="5">
    <source>
        <dbReference type="RuleBase" id="RU003707"/>
    </source>
</evidence>
<protein>
    <submittedName>
        <fullName evidence="6">Enoyl-CoA hydratase/isomerase family protein</fullName>
    </submittedName>
</protein>
<evidence type="ECO:0000313" key="6">
    <source>
        <dbReference type="EMBL" id="TKI62726.1"/>
    </source>
</evidence>
<gene>
    <name evidence="6" type="ORF">FC770_10265</name>
</gene>
<dbReference type="CDD" id="cd06558">
    <property type="entry name" value="crotonase-like"/>
    <property type="match status" value="1"/>
</dbReference>
<evidence type="ECO:0000256" key="1">
    <source>
        <dbReference type="ARBA" id="ARBA00005254"/>
    </source>
</evidence>